<protein>
    <submittedName>
        <fullName evidence="7">Cna protein B-type domain-containing protein</fullName>
    </submittedName>
</protein>
<keyword evidence="5" id="KW-0812">Transmembrane</keyword>
<evidence type="ECO:0000259" key="6">
    <source>
        <dbReference type="Pfam" id="PF17210"/>
    </source>
</evidence>
<reference evidence="7 8" key="1">
    <citation type="submission" date="2016-10" db="EMBL/GenBank/DDBJ databases">
        <authorList>
            <person name="de Groot N.N."/>
        </authorList>
    </citation>
    <scope>NUCLEOTIDE SEQUENCE [LARGE SCALE GENOMIC DNA]</scope>
    <source>
        <strain evidence="7 8">CGMCC 4.3491</strain>
    </source>
</reference>
<evidence type="ECO:0000256" key="4">
    <source>
        <dbReference type="SAM" id="MobiDB-lite"/>
    </source>
</evidence>
<dbReference type="GO" id="GO:0005975">
    <property type="term" value="P:carbohydrate metabolic process"/>
    <property type="evidence" value="ECO:0007669"/>
    <property type="project" value="UniProtKB-ARBA"/>
</dbReference>
<evidence type="ECO:0000256" key="2">
    <source>
        <dbReference type="ARBA" id="ARBA00022525"/>
    </source>
</evidence>
<keyword evidence="3" id="KW-0732">Signal</keyword>
<evidence type="ECO:0000256" key="5">
    <source>
        <dbReference type="SAM" id="Phobius"/>
    </source>
</evidence>
<sequence length="585" mass="60307">MCPPSRTYVKWDLGDLVVNAAIDPIVYTVDILATARNAVYTNTTLVSSPQDPSPASVRDDEAQIQLVLPTGVKIDKSTPRPLVEINPDGVQTPRTLTWTVDFANIDSPVEVSDVDVIDVLPANGIGTTSFAGDLTFTSATIAAGTGITMLYTAADPAGLNADPDHASNGATGATVWCDAISGGAVVSGNGTAADCPAAAADVTGLRFLRPGAFVPADQLSIDILMTPTDNDGGDIYENTTSGRAQGVTQAVGPASREIRIIESSIGDFVWEDLDADGIQDAGEPGVAGFPVKLVGVDLDGNPVSLTTTTGADGKYSFTGLASGTYQVTFDPNALTSNTTFTVQNAGADDATDSDGDITTGETAEFALAPDSDDPNWDQGLVIDRNVNITIDKKLVEQTAIDADRKATVTYELVVANTGTAEGTYDLGDQLKFGGDITIEQVTASNTAPGDIAIDPDFDGIDNKTLVTGQSIGGGETHRYEVVVDTTVATTITQEQGDCTLTDSEHGTGYLNEAQLTVDATTVIDTACGEVPPAEPQEPPTAPTGGGEHPSGLASTGGAGLWLTLIGALGLLAGAVLLIIRRTRRA</sequence>
<dbReference type="EMBL" id="FNPZ01000001">
    <property type="protein sequence ID" value="SDY57397.1"/>
    <property type="molecule type" value="Genomic_DNA"/>
</dbReference>
<feature type="region of interest" description="Disordered" evidence="4">
    <location>
        <begin position="528"/>
        <end position="553"/>
    </location>
</feature>
<dbReference type="PANTHER" id="PTHR23303">
    <property type="entry name" value="CARBOXYPEPTIDASE REGULATORY REGION-CONTAINING"/>
    <property type="match status" value="1"/>
</dbReference>
<dbReference type="RefSeq" id="WP_245741225.1">
    <property type="nucleotide sequence ID" value="NZ_FNPZ01000001.1"/>
</dbReference>
<keyword evidence="5" id="KW-1133">Transmembrane helix</keyword>
<dbReference type="Pfam" id="PF17210">
    <property type="entry name" value="SdrD_B"/>
    <property type="match status" value="1"/>
</dbReference>
<dbReference type="InterPro" id="IPR051417">
    <property type="entry name" value="SDr/BOS_complex"/>
</dbReference>
<feature type="domain" description="SD-repeat containing protein B" evidence="6">
    <location>
        <begin position="264"/>
        <end position="380"/>
    </location>
</feature>
<feature type="compositionally biased region" description="Pro residues" evidence="4">
    <location>
        <begin position="532"/>
        <end position="541"/>
    </location>
</feature>
<evidence type="ECO:0000256" key="1">
    <source>
        <dbReference type="ARBA" id="ARBA00004613"/>
    </source>
</evidence>
<dbReference type="PANTHER" id="PTHR23303:SF15">
    <property type="entry name" value="COLOSSIN-A"/>
    <property type="match status" value="1"/>
</dbReference>
<accession>A0A1H3KYT6</accession>
<dbReference type="Proteomes" id="UP000198891">
    <property type="component" value="Unassembled WGS sequence"/>
</dbReference>
<feature type="compositionally biased region" description="Gly residues" evidence="4">
    <location>
        <begin position="543"/>
        <end position="553"/>
    </location>
</feature>
<dbReference type="InterPro" id="IPR013783">
    <property type="entry name" value="Ig-like_fold"/>
</dbReference>
<evidence type="ECO:0000313" key="8">
    <source>
        <dbReference type="Proteomes" id="UP000198891"/>
    </source>
</evidence>
<evidence type="ECO:0000256" key="3">
    <source>
        <dbReference type="ARBA" id="ARBA00022729"/>
    </source>
</evidence>
<feature type="transmembrane region" description="Helical" evidence="5">
    <location>
        <begin position="558"/>
        <end position="579"/>
    </location>
</feature>
<dbReference type="SUPFAM" id="SSF117074">
    <property type="entry name" value="Hypothetical protein PA1324"/>
    <property type="match status" value="1"/>
</dbReference>
<dbReference type="GO" id="GO:0005576">
    <property type="term" value="C:extracellular region"/>
    <property type="evidence" value="ECO:0007669"/>
    <property type="project" value="UniProtKB-SubCell"/>
</dbReference>
<dbReference type="STRING" id="381665.SAMN05216554_0760"/>
<dbReference type="AlphaFoldDB" id="A0A1H3KYT6"/>
<keyword evidence="5" id="KW-0472">Membrane</keyword>
<comment type="subcellular location">
    <subcellularLocation>
        <location evidence="1">Secreted</location>
    </subcellularLocation>
</comment>
<keyword evidence="8" id="KW-1185">Reference proteome</keyword>
<evidence type="ECO:0000313" key="7">
    <source>
        <dbReference type="EMBL" id="SDY57397.1"/>
    </source>
</evidence>
<gene>
    <name evidence="7" type="ORF">SAMN05216554_0760</name>
</gene>
<dbReference type="InterPro" id="IPR033764">
    <property type="entry name" value="Sdr_B"/>
</dbReference>
<keyword evidence="2" id="KW-0964">Secreted</keyword>
<proteinExistence type="predicted"/>
<organism evidence="7 8">
    <name type="scientific">Herbiconiux ginsengi</name>
    <dbReference type="NCBI Taxonomy" id="381665"/>
    <lineage>
        <taxon>Bacteria</taxon>
        <taxon>Bacillati</taxon>
        <taxon>Actinomycetota</taxon>
        <taxon>Actinomycetes</taxon>
        <taxon>Micrococcales</taxon>
        <taxon>Microbacteriaceae</taxon>
        <taxon>Herbiconiux</taxon>
    </lineage>
</organism>
<dbReference type="Gene3D" id="2.60.40.10">
    <property type="entry name" value="Immunoglobulins"/>
    <property type="match status" value="1"/>
</dbReference>
<name>A0A1H3KYT6_9MICO</name>